<evidence type="ECO:0000313" key="11">
    <source>
        <dbReference type="Proteomes" id="UP000694397"/>
    </source>
</evidence>
<reference evidence="10" key="3">
    <citation type="submission" date="2025-09" db="UniProtKB">
        <authorList>
            <consortium name="Ensembl"/>
        </authorList>
    </citation>
    <scope>IDENTIFICATION</scope>
</reference>
<dbReference type="InterPro" id="IPR041966">
    <property type="entry name" value="LOTUS-like"/>
</dbReference>
<dbReference type="InterPro" id="IPR037978">
    <property type="entry name" value="TDRD7_LOTUS_3"/>
</dbReference>
<proteinExistence type="predicted"/>
<dbReference type="FunFam" id="2.30.30.140:FF:000045">
    <property type="entry name" value="tudor domain-containing protein 7 isoform X1"/>
    <property type="match status" value="1"/>
</dbReference>
<accession>A0A8C9TJ78</accession>
<dbReference type="GO" id="GO:0007283">
    <property type="term" value="P:spermatogenesis"/>
    <property type="evidence" value="ECO:0007669"/>
    <property type="project" value="UniProtKB-KW"/>
</dbReference>
<feature type="compositionally biased region" description="Low complexity" evidence="7">
    <location>
        <begin position="858"/>
        <end position="883"/>
    </location>
</feature>
<feature type="domain" description="Tudor" evidence="8">
    <location>
        <begin position="962"/>
        <end position="1019"/>
    </location>
</feature>
<dbReference type="Gene3D" id="3.30.420.610">
    <property type="entry name" value="LOTUS domain-like"/>
    <property type="match status" value="3"/>
</dbReference>
<dbReference type="GO" id="GO:0005737">
    <property type="term" value="C:cytoplasm"/>
    <property type="evidence" value="ECO:0007669"/>
    <property type="project" value="UniProtKB-SubCell"/>
</dbReference>
<feature type="domain" description="Tudor" evidence="8">
    <location>
        <begin position="519"/>
        <end position="577"/>
    </location>
</feature>
<reference evidence="10" key="2">
    <citation type="submission" date="2025-08" db="UniProtKB">
        <authorList>
            <consortium name="Ensembl"/>
        </authorList>
    </citation>
    <scope>IDENTIFICATION</scope>
</reference>
<feature type="region of interest" description="Disordered" evidence="7">
    <location>
        <begin position="417"/>
        <end position="439"/>
    </location>
</feature>
<keyword evidence="5" id="KW-0744">Spermatogenesis</keyword>
<dbReference type="InterPro" id="IPR025605">
    <property type="entry name" value="OST-HTH/LOTUS_dom"/>
</dbReference>
<keyword evidence="11" id="KW-1185">Reference proteome</keyword>
<dbReference type="PROSITE" id="PS51644">
    <property type="entry name" value="HTH_OST"/>
    <property type="match status" value="3"/>
</dbReference>
<feature type="compositionally biased region" description="Low complexity" evidence="7">
    <location>
        <begin position="304"/>
        <end position="315"/>
    </location>
</feature>
<keyword evidence="6" id="KW-0694">RNA-binding</keyword>
<organism evidence="10 11">
    <name type="scientific">Scleropages formosus</name>
    <name type="common">Asian bonytongue</name>
    <name type="synonym">Osteoglossum formosum</name>
    <dbReference type="NCBI Taxonomy" id="113540"/>
    <lineage>
        <taxon>Eukaryota</taxon>
        <taxon>Metazoa</taxon>
        <taxon>Chordata</taxon>
        <taxon>Craniata</taxon>
        <taxon>Vertebrata</taxon>
        <taxon>Euteleostomi</taxon>
        <taxon>Actinopterygii</taxon>
        <taxon>Neopterygii</taxon>
        <taxon>Teleostei</taxon>
        <taxon>Osteoglossocephala</taxon>
        <taxon>Osteoglossomorpha</taxon>
        <taxon>Osteoglossiformes</taxon>
        <taxon>Osteoglossidae</taxon>
        <taxon>Scleropages</taxon>
    </lineage>
</organism>
<dbReference type="GeneTree" id="ENSGT00890000139482"/>
<dbReference type="Gene3D" id="2.40.50.90">
    <property type="match status" value="3"/>
</dbReference>
<evidence type="ECO:0000259" key="9">
    <source>
        <dbReference type="PROSITE" id="PS51644"/>
    </source>
</evidence>
<feature type="compositionally biased region" description="Basic and acidic residues" evidence="7">
    <location>
        <begin position="417"/>
        <end position="429"/>
    </location>
</feature>
<dbReference type="GO" id="GO:0003723">
    <property type="term" value="F:RNA binding"/>
    <property type="evidence" value="ECO:0007669"/>
    <property type="project" value="UniProtKB-KW"/>
</dbReference>
<keyword evidence="3" id="KW-0677">Repeat</keyword>
<dbReference type="InterPro" id="IPR050621">
    <property type="entry name" value="Tudor_domain_containing"/>
</dbReference>
<evidence type="ECO:0000313" key="10">
    <source>
        <dbReference type="Ensembl" id="ENSSFOP00015051721.1"/>
    </source>
</evidence>
<evidence type="ECO:0000256" key="4">
    <source>
        <dbReference type="ARBA" id="ARBA00022782"/>
    </source>
</evidence>
<dbReference type="CDD" id="cd09974">
    <property type="entry name" value="LOTUS_3_TDRD7"/>
    <property type="match status" value="1"/>
</dbReference>
<dbReference type="Ensembl" id="ENSSFOT00015082180.1">
    <property type="protein sequence ID" value="ENSSFOP00015051721.1"/>
    <property type="gene ID" value="ENSSFOG00015001037.2"/>
</dbReference>
<evidence type="ECO:0000256" key="2">
    <source>
        <dbReference type="ARBA" id="ARBA00022490"/>
    </source>
</evidence>
<dbReference type="Gene3D" id="2.30.30.140">
    <property type="match status" value="3"/>
</dbReference>
<dbReference type="GO" id="GO:0030154">
    <property type="term" value="P:cell differentiation"/>
    <property type="evidence" value="ECO:0007669"/>
    <property type="project" value="UniProtKB-KW"/>
</dbReference>
<dbReference type="PROSITE" id="PS50304">
    <property type="entry name" value="TUDOR"/>
    <property type="match status" value="2"/>
</dbReference>
<dbReference type="InterPro" id="IPR035437">
    <property type="entry name" value="SNase_OB-fold_sf"/>
</dbReference>
<feature type="domain" description="HTH OST-type" evidence="9">
    <location>
        <begin position="4"/>
        <end position="77"/>
    </location>
</feature>
<keyword evidence="4" id="KW-0221">Differentiation</keyword>
<evidence type="ECO:0000259" key="8">
    <source>
        <dbReference type="PROSITE" id="PS50304"/>
    </source>
</evidence>
<dbReference type="SUPFAM" id="SSF63748">
    <property type="entry name" value="Tudor/PWWP/MBT"/>
    <property type="match status" value="3"/>
</dbReference>
<feature type="region of interest" description="Disordered" evidence="7">
    <location>
        <begin position="304"/>
        <end position="348"/>
    </location>
</feature>
<sequence>ESENERLVKKMLRAVLQASKSGVSLSRLQAEYKSLTGEFIPHKQLGHSSLDGFLSTIPSVVKMERSRSGEVICFAVVCKETAHVAQLVARQRTNKKAGRPQLVNCQMRVKPAQVKADCKNCFSVQWSKRQIRRRESVAKLPGSSATAVVSEPNVSECDVSPTLPSQAALVLWCVVLHVNLHCLSGHSFLCSPVSARSDKKVTLPSRFQKEVQAHLSRNPQQIGGNSSSYNQQLVQNRLQEILSKYTNGFWVSKLPHMYRELYKQDFPTEALRDLELWSHICIVEKTCSSNPSELLLYPSEELSTAKSSPASTPSPRQSPLTRKLSGPTRPTVVSPAPSPPSSPAGLSPDVQAKLEELLAKYNSGLWAHALPKLFQDTYKTKFPQRVLDDLSLLEDVCTIDYPMPDNPKKAILYARSAEDKNRNRVEQRKPPSPTPGEPGRPLHIRVLIVVFLNVKHLTDELCCRRLNLAPLCKFLAPNLLTWCLPHRYIGEGYSQAQETLEDQMREFYRQDNTKKVLTSPVVGQLAAVKAEEEEEILRAQVWEVTADKVKVYYVDHGFSEVIGIGKLLELHDKFFKLPFQAARCKLAGLEPFSQDPAVLKKFEIMACGKILLAEIVEREETPLVVLYDTSQDDDVNINATCMKALQDKSLESPLQVNSSHRNASVTNVCSDGTIYCQLPSRGLSKLAEVLEKTEAYFHSQVTSEFLVSKPFCGKICLARYKGRWSRVEITNLHGSRVLDIHFVDLGIPASVEVIELREVPSPFLRELVAIPPQAVKCCLADLPVKVGSWTPDAVLRLRDAVLGSTECSVKIAKVDESKRLVYVYLYTSKEVQDVEHSVNRQIADTDLWKHQKDVFLTSRSPGKRPGSAGSSAGSSTEGKSSPLPESPPPEQGDLRQGSPASPFQLPPLLELPPVGQNMDVYVTVACHPGHFVLQPWRDQYKLVVLMGEMILFYNKMEERPFRVEKNQICAAKVDNNWHRVLVKGVLASGLASVYELDYGKHELVSCAKLQPLIEEFQQLPFQAVTAQLAGVKPRQWSEEASIVFRNHVEKKPLVAQIEAVHEAPQPWDRKIAVYLVDTSEEERDMWIHDIMSEFAKELTKAA</sequence>
<dbReference type="PANTHER" id="PTHR22948:SF14">
    <property type="entry name" value="TUDOR DOMAIN-CONTAINING PROTEIN 7"/>
    <property type="match status" value="1"/>
</dbReference>
<dbReference type="AlphaFoldDB" id="A0A8C9TJ78"/>
<name>A0A8C9TJ78_SCLFO</name>
<evidence type="ECO:0000256" key="5">
    <source>
        <dbReference type="ARBA" id="ARBA00022871"/>
    </source>
</evidence>
<feature type="region of interest" description="Disordered" evidence="7">
    <location>
        <begin position="857"/>
        <end position="899"/>
    </location>
</feature>
<gene>
    <name evidence="10" type="primary">TDRD7</name>
    <name evidence="10" type="synonym">tdrd7b</name>
</gene>
<keyword evidence="2" id="KW-0963">Cytoplasm</keyword>
<evidence type="ECO:0000256" key="6">
    <source>
        <dbReference type="ARBA" id="ARBA00022884"/>
    </source>
</evidence>
<dbReference type="Pfam" id="PF00567">
    <property type="entry name" value="TUDOR"/>
    <property type="match status" value="3"/>
</dbReference>
<comment type="subcellular location">
    <subcellularLocation>
        <location evidence="1">Cytoplasm</location>
    </subcellularLocation>
</comment>
<dbReference type="InterPro" id="IPR002999">
    <property type="entry name" value="Tudor"/>
</dbReference>
<feature type="domain" description="HTH OST-type" evidence="9">
    <location>
        <begin position="346"/>
        <end position="416"/>
    </location>
</feature>
<feature type="domain" description="HTH OST-type" evidence="9">
    <location>
        <begin position="230"/>
        <end position="300"/>
    </location>
</feature>
<dbReference type="PANTHER" id="PTHR22948">
    <property type="entry name" value="TUDOR DOMAIN CONTAINING PROTEIN"/>
    <property type="match status" value="1"/>
</dbReference>
<evidence type="ECO:0000256" key="3">
    <source>
        <dbReference type="ARBA" id="ARBA00022737"/>
    </source>
</evidence>
<evidence type="ECO:0000256" key="1">
    <source>
        <dbReference type="ARBA" id="ARBA00004496"/>
    </source>
</evidence>
<evidence type="ECO:0000256" key="7">
    <source>
        <dbReference type="SAM" id="MobiDB-lite"/>
    </source>
</evidence>
<dbReference type="Pfam" id="PF12872">
    <property type="entry name" value="OST-HTH"/>
    <property type="match status" value="2"/>
</dbReference>
<protein>
    <submittedName>
        <fullName evidence="10">Tudor domain containing 7 a</fullName>
    </submittedName>
</protein>
<dbReference type="Proteomes" id="UP000694397">
    <property type="component" value="Chromosome 5"/>
</dbReference>
<reference evidence="10 11" key="1">
    <citation type="submission" date="2019-04" db="EMBL/GenBank/DDBJ databases">
        <authorList>
            <consortium name="Wellcome Sanger Institute Data Sharing"/>
        </authorList>
    </citation>
    <scope>NUCLEOTIDE SEQUENCE [LARGE SCALE GENOMIC DNA]</scope>
</reference>
<dbReference type="SMART" id="SM00333">
    <property type="entry name" value="TUDOR"/>
    <property type="match status" value="3"/>
</dbReference>
<dbReference type="FunFam" id="2.30.30.140:FF:000065">
    <property type="entry name" value="tudor domain-containing protein 7"/>
    <property type="match status" value="1"/>
</dbReference>